<evidence type="ECO:0000313" key="2">
    <source>
        <dbReference type="Proteomes" id="UP000499080"/>
    </source>
</evidence>
<reference evidence="1 2" key="1">
    <citation type="journal article" date="2019" name="Sci. Rep.">
        <title>Orb-weaving spider Araneus ventricosus genome elucidates the spidroin gene catalogue.</title>
        <authorList>
            <person name="Kono N."/>
            <person name="Nakamura H."/>
            <person name="Ohtoshi R."/>
            <person name="Moran D.A.P."/>
            <person name="Shinohara A."/>
            <person name="Yoshida Y."/>
            <person name="Fujiwara M."/>
            <person name="Mori M."/>
            <person name="Tomita M."/>
            <person name="Arakawa K."/>
        </authorList>
    </citation>
    <scope>NUCLEOTIDE SEQUENCE [LARGE SCALE GENOMIC DNA]</scope>
</reference>
<organism evidence="1 2">
    <name type="scientific">Araneus ventricosus</name>
    <name type="common">Orbweaver spider</name>
    <name type="synonym">Epeira ventricosa</name>
    <dbReference type="NCBI Taxonomy" id="182803"/>
    <lineage>
        <taxon>Eukaryota</taxon>
        <taxon>Metazoa</taxon>
        <taxon>Ecdysozoa</taxon>
        <taxon>Arthropoda</taxon>
        <taxon>Chelicerata</taxon>
        <taxon>Arachnida</taxon>
        <taxon>Araneae</taxon>
        <taxon>Araneomorphae</taxon>
        <taxon>Entelegynae</taxon>
        <taxon>Araneoidea</taxon>
        <taxon>Araneidae</taxon>
        <taxon>Araneus</taxon>
    </lineage>
</organism>
<dbReference type="EMBL" id="BGPR01000035">
    <property type="protein sequence ID" value="GBL83931.1"/>
    <property type="molecule type" value="Genomic_DNA"/>
</dbReference>
<keyword evidence="2" id="KW-1185">Reference proteome</keyword>
<protein>
    <submittedName>
        <fullName evidence="1">Uncharacterized protein</fullName>
    </submittedName>
</protein>
<gene>
    <name evidence="1" type="ORF">AVEN_100825_1</name>
</gene>
<name>A0A4Y2AV62_ARAVE</name>
<evidence type="ECO:0000313" key="1">
    <source>
        <dbReference type="EMBL" id="GBL83931.1"/>
    </source>
</evidence>
<comment type="caution">
    <text evidence="1">The sequence shown here is derived from an EMBL/GenBank/DDBJ whole genome shotgun (WGS) entry which is preliminary data.</text>
</comment>
<dbReference type="AlphaFoldDB" id="A0A4Y2AV62"/>
<sequence length="145" mass="16758">MTMDIKVFYAEAPIFELSESSCEDPSFQELLISFLSDYLDLNYVLLTQKAEKSDSFDEAVECLIQMKYEQPEMYDTVLKFLGTHQHPDDFTTVMKKLIKKFKSEESLAPRPYFTSKLLVPFVKIDYRLSDGTESTTALHLPSICE</sequence>
<proteinExistence type="predicted"/>
<accession>A0A4Y2AV62</accession>
<dbReference type="Proteomes" id="UP000499080">
    <property type="component" value="Unassembled WGS sequence"/>
</dbReference>